<sequence>MVKGLLTLLPLAITLYAVIWLASTLEVVCRKLLIFLLPNFWYFPGMGLMTAIALLVLVGLVMNLYGMRYLVGWGNRLVQKIPLISSVYSAISDIITVFNIGKNSELSAVVSVDSGNGFRQIGFVTGENAGERLFPGQNRVGVYLPMSYQIGGFTMYVQREHLEPLDISIEEAMRIALTGGAQDESMLGKDQKTLEEAIP</sequence>
<keyword evidence="3" id="KW-1185">Reference proteome</keyword>
<keyword evidence="1" id="KW-1133">Transmembrane helix</keyword>
<reference evidence="3" key="1">
    <citation type="journal article" date="2019" name="Int. J. Syst. Evol. Microbiol.">
        <title>The Global Catalogue of Microorganisms (GCM) 10K type strain sequencing project: providing services to taxonomists for standard genome sequencing and annotation.</title>
        <authorList>
            <consortium name="The Broad Institute Genomics Platform"/>
            <consortium name="The Broad Institute Genome Sequencing Center for Infectious Disease"/>
            <person name="Wu L."/>
            <person name="Ma J."/>
        </authorList>
    </citation>
    <scope>NUCLEOTIDE SEQUENCE [LARGE SCALE GENOMIC DNA]</scope>
    <source>
        <strain evidence="3">JCM 19134</strain>
    </source>
</reference>
<evidence type="ECO:0000256" key="1">
    <source>
        <dbReference type="SAM" id="Phobius"/>
    </source>
</evidence>
<keyword evidence="1" id="KW-0812">Transmembrane</keyword>
<comment type="caution">
    <text evidence="2">The sequence shown here is derived from an EMBL/GenBank/DDBJ whole genome shotgun (WGS) entry which is preliminary data.</text>
</comment>
<dbReference type="PANTHER" id="PTHR31876:SF26">
    <property type="entry name" value="PROTEIN LIKE COV 2"/>
    <property type="match status" value="1"/>
</dbReference>
<gene>
    <name evidence="2" type="ORF">GCM10025791_03630</name>
</gene>
<evidence type="ECO:0000313" key="2">
    <source>
        <dbReference type="EMBL" id="GAA4930870.1"/>
    </source>
</evidence>
<name>A0AAV3TXM0_9ALTE</name>
<keyword evidence="1" id="KW-0472">Membrane</keyword>
<organism evidence="2 3">
    <name type="scientific">Halioxenophilus aromaticivorans</name>
    <dbReference type="NCBI Taxonomy" id="1306992"/>
    <lineage>
        <taxon>Bacteria</taxon>
        <taxon>Pseudomonadati</taxon>
        <taxon>Pseudomonadota</taxon>
        <taxon>Gammaproteobacteria</taxon>
        <taxon>Alteromonadales</taxon>
        <taxon>Alteromonadaceae</taxon>
        <taxon>Halioxenophilus</taxon>
    </lineage>
</organism>
<accession>A0AAV3TXM0</accession>
<dbReference type="AlphaFoldDB" id="A0AAV3TXM0"/>
<evidence type="ECO:0000313" key="3">
    <source>
        <dbReference type="Proteomes" id="UP001409585"/>
    </source>
</evidence>
<protein>
    <submittedName>
        <fullName evidence="2">DUF502 domain-containing protein</fullName>
    </submittedName>
</protein>
<dbReference type="PANTHER" id="PTHR31876">
    <property type="entry name" value="COV-LIKE PROTEIN 1"/>
    <property type="match status" value="1"/>
</dbReference>
<feature type="transmembrane region" description="Helical" evidence="1">
    <location>
        <begin position="40"/>
        <end position="66"/>
    </location>
</feature>
<dbReference type="Proteomes" id="UP001409585">
    <property type="component" value="Unassembled WGS sequence"/>
</dbReference>
<dbReference type="Pfam" id="PF04367">
    <property type="entry name" value="DUF502"/>
    <property type="match status" value="1"/>
</dbReference>
<dbReference type="InterPro" id="IPR007462">
    <property type="entry name" value="COV1-like"/>
</dbReference>
<dbReference type="EMBL" id="BAABLX010000003">
    <property type="protein sequence ID" value="GAA4930870.1"/>
    <property type="molecule type" value="Genomic_DNA"/>
</dbReference>
<proteinExistence type="predicted"/>